<evidence type="ECO:0000259" key="6">
    <source>
        <dbReference type="SMART" id="SM01009"/>
    </source>
</evidence>
<evidence type="ECO:0000256" key="3">
    <source>
        <dbReference type="ARBA" id="ARBA00022763"/>
    </source>
</evidence>
<protein>
    <recommendedName>
        <fullName evidence="2">DNA-3-methyladenine glycosylase II</fullName>
        <ecNumber evidence="2">3.2.2.21</ecNumber>
    </recommendedName>
</protein>
<keyword evidence="4" id="KW-0234">DNA repair</keyword>
<proteinExistence type="predicted"/>
<evidence type="ECO:0000256" key="4">
    <source>
        <dbReference type="ARBA" id="ARBA00023204"/>
    </source>
</evidence>
<dbReference type="AlphaFoldDB" id="A0A7G3G737"/>
<dbReference type="Proteomes" id="UP000515917">
    <property type="component" value="Chromosome"/>
</dbReference>
<comment type="catalytic activity">
    <reaction evidence="1">
        <text>Hydrolysis of alkylated DNA, releasing 3-methyladenine, 3-methylguanine, 7-methylguanine and 7-methyladenine.</text>
        <dbReference type="EC" id="3.2.2.21"/>
    </reaction>
</comment>
<dbReference type="GO" id="GO:0006307">
    <property type="term" value="P:DNA alkylation repair"/>
    <property type="evidence" value="ECO:0007669"/>
    <property type="project" value="TreeGrafter"/>
</dbReference>
<dbReference type="SUPFAM" id="SSF48150">
    <property type="entry name" value="DNA-glycosylase"/>
    <property type="match status" value="1"/>
</dbReference>
<evidence type="ECO:0000256" key="2">
    <source>
        <dbReference type="ARBA" id="ARBA00012000"/>
    </source>
</evidence>
<dbReference type="InterPro" id="IPR003265">
    <property type="entry name" value="HhH-GPD_domain"/>
</dbReference>
<dbReference type="CDD" id="cd00056">
    <property type="entry name" value="ENDO3c"/>
    <property type="match status" value="1"/>
</dbReference>
<evidence type="ECO:0000313" key="8">
    <source>
        <dbReference type="Proteomes" id="UP000515917"/>
    </source>
</evidence>
<dbReference type="KEGG" id="ifl:C1H71_03125"/>
<feature type="domain" description="DNA-3-methyladenine glycosylase AlkA N-terminal" evidence="6">
    <location>
        <begin position="8"/>
        <end position="125"/>
    </location>
</feature>
<gene>
    <name evidence="7" type="ORF">C1H71_03125</name>
</gene>
<name>A0A7G3G737_9NEIS</name>
<dbReference type="InterPro" id="IPR010316">
    <property type="entry name" value="AlkA_N"/>
</dbReference>
<feature type="domain" description="HhH-GPD" evidence="5">
    <location>
        <begin position="135"/>
        <end position="297"/>
    </location>
</feature>
<dbReference type="RefSeq" id="WP_130105263.1">
    <property type="nucleotide sequence ID" value="NZ_CP025781.1"/>
</dbReference>
<dbReference type="InterPro" id="IPR051912">
    <property type="entry name" value="Alkylbase_DNA_Glycosylase/TA"/>
</dbReference>
<dbReference type="PANTHER" id="PTHR43003:SF13">
    <property type="entry name" value="DNA-3-METHYLADENINE GLYCOSYLASE 2"/>
    <property type="match status" value="1"/>
</dbReference>
<dbReference type="GO" id="GO:0043916">
    <property type="term" value="F:DNA-7-methylguanine glycosylase activity"/>
    <property type="evidence" value="ECO:0007669"/>
    <property type="project" value="TreeGrafter"/>
</dbReference>
<sequence>MNQLLSCSIPLTATFRAGDILAFHGRDPQAVSERITANTLQKGMVWRGQAACLSVFFQPEQAEVQLLIDGAADDGDSQAAFDAMAYRMLGLTQDIEVFEAQYRDHPLLGALISQQAGLRVPLTATPFEALTWAITGQQISVGAAVSIRRRLILAADIRHSGGLFCSPEASQIAGLSEQTLRQAGFSLSKAQTLATLVELVEQKQLPLDAWVQKLPVEEARAALEAIRGIGPWTVNYTMLRGFGWLDGSLHGDVAVRKALQMLLGQTEKINEKDAKIWLEEFSPFRALVGAHLWSSLSKLA</sequence>
<dbReference type="EMBL" id="CP025781">
    <property type="protein sequence ID" value="QBC42645.1"/>
    <property type="molecule type" value="Genomic_DNA"/>
</dbReference>
<evidence type="ECO:0000259" key="5">
    <source>
        <dbReference type="SMART" id="SM00478"/>
    </source>
</evidence>
<dbReference type="Gene3D" id="1.10.1670.40">
    <property type="match status" value="1"/>
</dbReference>
<accession>A0A7G3G737</accession>
<dbReference type="SMART" id="SM01009">
    <property type="entry name" value="AlkA_N"/>
    <property type="match status" value="1"/>
</dbReference>
<dbReference type="InterPro" id="IPR011257">
    <property type="entry name" value="DNA_glycosylase"/>
</dbReference>
<evidence type="ECO:0000256" key="1">
    <source>
        <dbReference type="ARBA" id="ARBA00000086"/>
    </source>
</evidence>
<dbReference type="GO" id="GO:0032993">
    <property type="term" value="C:protein-DNA complex"/>
    <property type="evidence" value="ECO:0007669"/>
    <property type="project" value="TreeGrafter"/>
</dbReference>
<dbReference type="GO" id="GO:0032131">
    <property type="term" value="F:alkylated DNA binding"/>
    <property type="evidence" value="ECO:0007669"/>
    <property type="project" value="TreeGrafter"/>
</dbReference>
<dbReference type="EC" id="3.2.2.21" evidence="2"/>
<organism evidence="7 8">
    <name type="scientific">Iodobacter fluviatilis</name>
    <dbReference type="NCBI Taxonomy" id="537"/>
    <lineage>
        <taxon>Bacteria</taxon>
        <taxon>Pseudomonadati</taxon>
        <taxon>Pseudomonadota</taxon>
        <taxon>Betaproteobacteria</taxon>
        <taxon>Neisseriales</taxon>
        <taxon>Chitinibacteraceae</taxon>
        <taxon>Iodobacter</taxon>
    </lineage>
</organism>
<dbReference type="SMART" id="SM00478">
    <property type="entry name" value="ENDO3c"/>
    <property type="match status" value="1"/>
</dbReference>
<keyword evidence="3" id="KW-0227">DNA damage</keyword>
<dbReference type="PANTHER" id="PTHR43003">
    <property type="entry name" value="DNA-3-METHYLADENINE GLYCOSYLASE"/>
    <property type="match status" value="1"/>
</dbReference>
<dbReference type="Gene3D" id="1.10.340.30">
    <property type="entry name" value="Hypothetical protein, domain 2"/>
    <property type="match status" value="1"/>
</dbReference>
<dbReference type="GO" id="GO:0005737">
    <property type="term" value="C:cytoplasm"/>
    <property type="evidence" value="ECO:0007669"/>
    <property type="project" value="TreeGrafter"/>
</dbReference>
<reference evidence="7 8" key="1">
    <citation type="submission" date="2018-01" db="EMBL/GenBank/DDBJ databases">
        <title>Genome sequence of Iodobacter sp. strain PCH194 isolated from Indian Trans-Himalaya.</title>
        <authorList>
            <person name="Kumar V."/>
            <person name="Thakur V."/>
            <person name="Kumar S."/>
            <person name="Singh D."/>
        </authorList>
    </citation>
    <scope>NUCLEOTIDE SEQUENCE [LARGE SCALE GENOMIC DNA]</scope>
    <source>
        <strain evidence="7 8">PCH194</strain>
    </source>
</reference>
<evidence type="ECO:0000313" key="7">
    <source>
        <dbReference type="EMBL" id="QBC42645.1"/>
    </source>
</evidence>
<keyword evidence="8" id="KW-1185">Reference proteome</keyword>
<dbReference type="GO" id="GO:0008725">
    <property type="term" value="F:DNA-3-methyladenine glycosylase activity"/>
    <property type="evidence" value="ECO:0007669"/>
    <property type="project" value="TreeGrafter"/>
</dbReference>
<dbReference type="GO" id="GO:0006285">
    <property type="term" value="P:base-excision repair, AP site formation"/>
    <property type="evidence" value="ECO:0007669"/>
    <property type="project" value="TreeGrafter"/>
</dbReference>